<accession>A0A0R1M1G1</accession>
<name>A0A0R1M1G1_9LACO</name>
<keyword evidence="2" id="KW-1185">Reference proteome</keyword>
<dbReference type="OrthoDB" id="2246554at2"/>
<organism evidence="1 2">
    <name type="scientific">Liquorilactobacillus capillatus DSM 19910</name>
    <dbReference type="NCBI Taxonomy" id="1423731"/>
    <lineage>
        <taxon>Bacteria</taxon>
        <taxon>Bacillati</taxon>
        <taxon>Bacillota</taxon>
        <taxon>Bacilli</taxon>
        <taxon>Lactobacillales</taxon>
        <taxon>Lactobacillaceae</taxon>
        <taxon>Liquorilactobacillus</taxon>
    </lineage>
</organism>
<proteinExistence type="predicted"/>
<dbReference type="InterPro" id="IPR059218">
    <property type="entry name" value="LBP_cg2779-like"/>
</dbReference>
<dbReference type="AlphaFoldDB" id="A0A0R1M1G1"/>
<reference evidence="1 2" key="1">
    <citation type="journal article" date="2015" name="Genome Announc.">
        <title>Expanding the biotechnology potential of lactobacilli through comparative genomics of 213 strains and associated genera.</title>
        <authorList>
            <person name="Sun Z."/>
            <person name="Harris H.M."/>
            <person name="McCann A."/>
            <person name="Guo C."/>
            <person name="Argimon S."/>
            <person name="Zhang W."/>
            <person name="Yang X."/>
            <person name="Jeffery I.B."/>
            <person name="Cooney J.C."/>
            <person name="Kagawa T.F."/>
            <person name="Liu W."/>
            <person name="Song Y."/>
            <person name="Salvetti E."/>
            <person name="Wrobel A."/>
            <person name="Rasinkangas P."/>
            <person name="Parkhill J."/>
            <person name="Rea M.C."/>
            <person name="O'Sullivan O."/>
            <person name="Ritari J."/>
            <person name="Douillard F.P."/>
            <person name="Paul Ross R."/>
            <person name="Yang R."/>
            <person name="Briner A.E."/>
            <person name="Felis G.E."/>
            <person name="de Vos W.M."/>
            <person name="Barrangou R."/>
            <person name="Klaenhammer T.R."/>
            <person name="Caufield P.W."/>
            <person name="Cui Y."/>
            <person name="Zhang H."/>
            <person name="O'Toole P.W."/>
        </authorList>
    </citation>
    <scope>NUCLEOTIDE SEQUENCE [LARGE SCALE GENOMIC DNA]</scope>
    <source>
        <strain evidence="1 2">DSM 19910</strain>
    </source>
</reference>
<dbReference type="NCBIfam" id="NF040507">
    <property type="entry name" value="LBP_cg2779_fam"/>
    <property type="match status" value="1"/>
</dbReference>
<evidence type="ECO:0000313" key="2">
    <source>
        <dbReference type="Proteomes" id="UP000051621"/>
    </source>
</evidence>
<dbReference type="RefSeq" id="WP_057743579.1">
    <property type="nucleotide sequence ID" value="NZ_AZEF01000020.1"/>
</dbReference>
<dbReference type="EMBL" id="AZEF01000020">
    <property type="protein sequence ID" value="KRL01839.1"/>
    <property type="molecule type" value="Genomic_DNA"/>
</dbReference>
<protein>
    <submittedName>
        <fullName evidence="1">Uncharacterized protein</fullName>
    </submittedName>
</protein>
<sequence length="68" mass="7662">MSADSQTDSLGEKLVLFQEKHHTTDAAISLASHLSVEKIHGIKMGKYSPNSEEEKLLLEFINNYTEKQ</sequence>
<comment type="caution">
    <text evidence="1">The sequence shown here is derived from an EMBL/GenBank/DDBJ whole genome shotgun (WGS) entry which is preliminary data.</text>
</comment>
<evidence type="ECO:0000313" key="1">
    <source>
        <dbReference type="EMBL" id="KRL01839.1"/>
    </source>
</evidence>
<gene>
    <name evidence="1" type="ORF">FC81_GL001050</name>
</gene>
<dbReference type="Proteomes" id="UP000051621">
    <property type="component" value="Unassembled WGS sequence"/>
</dbReference>
<dbReference type="PATRIC" id="fig|1423731.3.peg.1081"/>